<dbReference type="OrthoDB" id="3788906at2"/>
<sequence>MLPHIHIQDCNPSDQPRTDVPHGSDDPASQPIPVYTPAEAAERLAVRESWLRRKASQRAIPCTFLGKHLRFSDKDLHWCLNTFRLLFSMRRAWIWLCRISGTAIFTLSGKRSP</sequence>
<organism evidence="3 4">
    <name type="scientific">Saccharopolyspora elongata</name>
    <dbReference type="NCBI Taxonomy" id="2530387"/>
    <lineage>
        <taxon>Bacteria</taxon>
        <taxon>Bacillati</taxon>
        <taxon>Actinomycetota</taxon>
        <taxon>Actinomycetes</taxon>
        <taxon>Pseudonocardiales</taxon>
        <taxon>Pseudonocardiaceae</taxon>
        <taxon>Saccharopolyspora</taxon>
    </lineage>
</organism>
<keyword evidence="3" id="KW-0238">DNA-binding</keyword>
<evidence type="ECO:0000313" key="3">
    <source>
        <dbReference type="EMBL" id="TDD53381.1"/>
    </source>
</evidence>
<dbReference type="Proteomes" id="UP000294947">
    <property type="component" value="Unassembled WGS sequence"/>
</dbReference>
<feature type="compositionally biased region" description="Basic and acidic residues" evidence="1">
    <location>
        <begin position="16"/>
        <end position="25"/>
    </location>
</feature>
<gene>
    <name evidence="3" type="ORF">E1288_09745</name>
</gene>
<comment type="caution">
    <text evidence="3">The sequence shown here is derived from an EMBL/GenBank/DDBJ whole genome shotgun (WGS) entry which is preliminary data.</text>
</comment>
<protein>
    <submittedName>
        <fullName evidence="3">DNA-binding protein</fullName>
    </submittedName>
</protein>
<reference evidence="3 4" key="1">
    <citation type="submission" date="2019-03" db="EMBL/GenBank/DDBJ databases">
        <title>Draft genome sequences of novel Actinobacteria.</title>
        <authorList>
            <person name="Sahin N."/>
            <person name="Ay H."/>
            <person name="Saygin H."/>
        </authorList>
    </citation>
    <scope>NUCLEOTIDE SEQUENCE [LARGE SCALE GENOMIC DNA]</scope>
    <source>
        <strain evidence="3 4">7K502</strain>
    </source>
</reference>
<dbReference type="InterPro" id="IPR010093">
    <property type="entry name" value="SinI_DNA-bd"/>
</dbReference>
<feature type="region of interest" description="Disordered" evidence="1">
    <location>
        <begin position="1"/>
        <end position="33"/>
    </location>
</feature>
<proteinExistence type="predicted"/>
<dbReference type="InterPro" id="IPR041657">
    <property type="entry name" value="HTH_17"/>
</dbReference>
<feature type="domain" description="Helix-turn-helix" evidence="2">
    <location>
        <begin position="34"/>
        <end position="76"/>
    </location>
</feature>
<dbReference type="Pfam" id="PF12728">
    <property type="entry name" value="HTH_17"/>
    <property type="match status" value="1"/>
</dbReference>
<dbReference type="RefSeq" id="WP_132483488.1">
    <property type="nucleotide sequence ID" value="NZ_SMKW01000009.1"/>
</dbReference>
<dbReference type="EMBL" id="SMKW01000009">
    <property type="protein sequence ID" value="TDD53381.1"/>
    <property type="molecule type" value="Genomic_DNA"/>
</dbReference>
<accession>A0A4R4Z5D9</accession>
<dbReference type="AlphaFoldDB" id="A0A4R4Z5D9"/>
<keyword evidence="4" id="KW-1185">Reference proteome</keyword>
<name>A0A4R4Z5D9_9PSEU</name>
<evidence type="ECO:0000313" key="4">
    <source>
        <dbReference type="Proteomes" id="UP000294947"/>
    </source>
</evidence>
<evidence type="ECO:0000259" key="2">
    <source>
        <dbReference type="Pfam" id="PF12728"/>
    </source>
</evidence>
<dbReference type="GO" id="GO:0003677">
    <property type="term" value="F:DNA binding"/>
    <property type="evidence" value="ECO:0007669"/>
    <property type="project" value="UniProtKB-KW"/>
</dbReference>
<dbReference type="NCBIfam" id="TIGR01764">
    <property type="entry name" value="excise"/>
    <property type="match status" value="1"/>
</dbReference>
<evidence type="ECO:0000256" key="1">
    <source>
        <dbReference type="SAM" id="MobiDB-lite"/>
    </source>
</evidence>